<dbReference type="InterPro" id="IPR053180">
    <property type="entry name" value="Ca-binding_acidic-repeat"/>
</dbReference>
<dbReference type="PANTHER" id="PTHR37467:SF1">
    <property type="entry name" value="EXPORTED CALCIUM-BINDING GLYCOPROTEIN"/>
    <property type="match status" value="1"/>
</dbReference>
<dbReference type="OrthoDB" id="6236227at2"/>
<comment type="caution">
    <text evidence="7">The sequence shown here is derived from an EMBL/GenBank/DDBJ whole genome shotgun (WGS) entry which is preliminary data.</text>
</comment>
<sequence>MFRLSKTLIAAAAFTAASAMAQQTIVYTSDSSVTAYDPILPSTADASWPTNACKVNPDVSLQDNWVNPHAATEFGLSVHPWQPAAGFGAQWINAWNTMDSVDSGGPDGHNWTRYSQEITGQGEFVLDLLADNCSWVYIDGNLVGFQAATSSADSYPVTLNGDHTLEFIIFDGGGLAGGMFRLETNTGTTFTDSDDDGLTDSEETLTETDPQNPDSDGDGFLDGEEVAAGSDPNDPNSRPVEDSDADGVFDDVDACPATEEGAAVDQFGCSGEQNIANACNCAGPATDVPWKNHGKYVSCVAKASNAQVNSGLITQDQASALISSAARSDCGKAPKGKGKNK</sequence>
<dbReference type="EMBL" id="PIQF01000003">
    <property type="protein sequence ID" value="RUO75333.1"/>
    <property type="molecule type" value="Genomic_DNA"/>
</dbReference>
<dbReference type="InterPro" id="IPR059100">
    <property type="entry name" value="TSP3_bac"/>
</dbReference>
<evidence type="ECO:0000256" key="2">
    <source>
        <dbReference type="ARBA" id="ARBA00022525"/>
    </source>
</evidence>
<dbReference type="SUPFAM" id="SSF103647">
    <property type="entry name" value="TSP type-3 repeat"/>
    <property type="match status" value="1"/>
</dbReference>
<dbReference type="RefSeq" id="WP_126785206.1">
    <property type="nucleotide sequence ID" value="NZ_PIQF01000003.1"/>
</dbReference>
<evidence type="ECO:0000256" key="3">
    <source>
        <dbReference type="ARBA" id="ARBA00022729"/>
    </source>
</evidence>
<protein>
    <recommendedName>
        <fullName evidence="9">PA14 domain-containing protein</fullName>
    </recommendedName>
</protein>
<keyword evidence="8" id="KW-1185">Reference proteome</keyword>
<feature type="region of interest" description="Disordered" evidence="5">
    <location>
        <begin position="186"/>
        <end position="252"/>
    </location>
</feature>
<dbReference type="InterPro" id="IPR018247">
    <property type="entry name" value="EF_Hand_1_Ca_BS"/>
</dbReference>
<comment type="subcellular location">
    <subcellularLocation>
        <location evidence="1">Secreted</location>
    </subcellularLocation>
</comment>
<name>A0A432ZBJ0_9GAMM</name>
<dbReference type="Proteomes" id="UP000287908">
    <property type="component" value="Unassembled WGS sequence"/>
</dbReference>
<feature type="compositionally biased region" description="Acidic residues" evidence="5">
    <location>
        <begin position="242"/>
        <end position="252"/>
    </location>
</feature>
<dbReference type="PROSITE" id="PS00018">
    <property type="entry name" value="EF_HAND_1"/>
    <property type="match status" value="1"/>
</dbReference>
<evidence type="ECO:0000313" key="8">
    <source>
        <dbReference type="Proteomes" id="UP000287908"/>
    </source>
</evidence>
<feature type="chain" id="PRO_5019038433" description="PA14 domain-containing protein" evidence="6">
    <location>
        <begin position="22"/>
        <end position="341"/>
    </location>
</feature>
<dbReference type="Pfam" id="PF18884">
    <property type="entry name" value="TSP3_bac"/>
    <property type="match status" value="2"/>
</dbReference>
<evidence type="ECO:0000256" key="1">
    <source>
        <dbReference type="ARBA" id="ARBA00004613"/>
    </source>
</evidence>
<reference evidence="7 8" key="1">
    <citation type="journal article" date="2011" name="Front. Microbiol.">
        <title>Genomic signatures of strain selection and enhancement in Bacillus atrophaeus var. globigii, a historical biowarfare simulant.</title>
        <authorList>
            <person name="Gibbons H.S."/>
            <person name="Broomall S.M."/>
            <person name="McNew L.A."/>
            <person name="Daligault H."/>
            <person name="Chapman C."/>
            <person name="Bruce D."/>
            <person name="Karavis M."/>
            <person name="Krepps M."/>
            <person name="McGregor P.A."/>
            <person name="Hong C."/>
            <person name="Park K.H."/>
            <person name="Akmal A."/>
            <person name="Feldman A."/>
            <person name="Lin J.S."/>
            <person name="Chang W.E."/>
            <person name="Higgs B.W."/>
            <person name="Demirev P."/>
            <person name="Lindquist J."/>
            <person name="Liem A."/>
            <person name="Fochler E."/>
            <person name="Read T.D."/>
            <person name="Tapia R."/>
            <person name="Johnson S."/>
            <person name="Bishop-Lilly K.A."/>
            <person name="Detter C."/>
            <person name="Han C."/>
            <person name="Sozhamannan S."/>
            <person name="Rosenzweig C.N."/>
            <person name="Skowronski E.W."/>
        </authorList>
    </citation>
    <scope>NUCLEOTIDE SEQUENCE [LARGE SCALE GENOMIC DNA]</scope>
    <source>
        <strain evidence="7 8">CL-SP19</strain>
    </source>
</reference>
<keyword evidence="2" id="KW-0964">Secreted</keyword>
<feature type="signal peptide" evidence="6">
    <location>
        <begin position="1"/>
        <end position="21"/>
    </location>
</feature>
<dbReference type="InterPro" id="IPR028974">
    <property type="entry name" value="TSP_type-3_rpt"/>
</dbReference>
<keyword evidence="4" id="KW-0106">Calcium</keyword>
<accession>A0A432ZBJ0</accession>
<dbReference type="PANTHER" id="PTHR37467">
    <property type="entry name" value="EXPORTED CALCIUM-BINDING GLYCOPROTEIN-RELATED"/>
    <property type="match status" value="1"/>
</dbReference>
<feature type="compositionally biased region" description="Acidic residues" evidence="5">
    <location>
        <begin position="215"/>
        <end position="225"/>
    </location>
</feature>
<dbReference type="AlphaFoldDB" id="A0A432ZBJ0"/>
<evidence type="ECO:0000256" key="6">
    <source>
        <dbReference type="SAM" id="SignalP"/>
    </source>
</evidence>
<dbReference type="GO" id="GO:0005509">
    <property type="term" value="F:calcium ion binding"/>
    <property type="evidence" value="ECO:0007669"/>
    <property type="project" value="InterPro"/>
</dbReference>
<evidence type="ECO:0000256" key="5">
    <source>
        <dbReference type="SAM" id="MobiDB-lite"/>
    </source>
</evidence>
<feature type="compositionally biased region" description="Acidic residues" evidence="5">
    <location>
        <begin position="192"/>
        <end position="206"/>
    </location>
</feature>
<keyword evidence="3 6" id="KW-0732">Signal</keyword>
<evidence type="ECO:0008006" key="9">
    <source>
        <dbReference type="Google" id="ProtNLM"/>
    </source>
</evidence>
<evidence type="ECO:0000256" key="4">
    <source>
        <dbReference type="ARBA" id="ARBA00022837"/>
    </source>
</evidence>
<evidence type="ECO:0000313" key="7">
    <source>
        <dbReference type="EMBL" id="RUO75333.1"/>
    </source>
</evidence>
<gene>
    <name evidence="7" type="ORF">CWI81_10190</name>
</gene>
<organism evidence="7 8">
    <name type="scientific">Idiomarina seosinensis</name>
    <dbReference type="NCBI Taxonomy" id="281739"/>
    <lineage>
        <taxon>Bacteria</taxon>
        <taxon>Pseudomonadati</taxon>
        <taxon>Pseudomonadota</taxon>
        <taxon>Gammaproteobacteria</taxon>
        <taxon>Alteromonadales</taxon>
        <taxon>Idiomarinaceae</taxon>
        <taxon>Idiomarina</taxon>
    </lineage>
</organism>
<proteinExistence type="predicted"/>